<keyword evidence="4" id="KW-0472">Membrane</keyword>
<name>A0A133XWL7_9ACTN</name>
<dbReference type="Pfam" id="PF00196">
    <property type="entry name" value="GerE"/>
    <property type="match status" value="1"/>
</dbReference>
<dbReference type="STRING" id="1393034.HMPREF3192_00384"/>
<dbReference type="OrthoDB" id="3264440at2"/>
<feature type="transmembrane region" description="Helical" evidence="4">
    <location>
        <begin position="174"/>
        <end position="197"/>
    </location>
</feature>
<dbReference type="AlphaFoldDB" id="A0A133XWL7"/>
<evidence type="ECO:0000256" key="4">
    <source>
        <dbReference type="SAM" id="Phobius"/>
    </source>
</evidence>
<comment type="caution">
    <text evidence="6">The sequence shown here is derived from an EMBL/GenBank/DDBJ whole genome shotgun (WGS) entry which is preliminary data.</text>
</comment>
<keyword evidence="4" id="KW-1133">Transmembrane helix</keyword>
<dbReference type="Proteomes" id="UP000070675">
    <property type="component" value="Unassembled WGS sequence"/>
</dbReference>
<dbReference type="SMART" id="SM00421">
    <property type="entry name" value="HTH_LUXR"/>
    <property type="match status" value="1"/>
</dbReference>
<feature type="transmembrane region" description="Helical" evidence="4">
    <location>
        <begin position="77"/>
        <end position="98"/>
    </location>
</feature>
<evidence type="ECO:0000259" key="5">
    <source>
        <dbReference type="PROSITE" id="PS50043"/>
    </source>
</evidence>
<dbReference type="GO" id="GO:0006355">
    <property type="term" value="P:regulation of DNA-templated transcription"/>
    <property type="evidence" value="ECO:0007669"/>
    <property type="project" value="InterPro"/>
</dbReference>
<evidence type="ECO:0000313" key="7">
    <source>
        <dbReference type="Proteomes" id="UP000070675"/>
    </source>
</evidence>
<keyword evidence="3" id="KW-0804">Transcription</keyword>
<dbReference type="PROSITE" id="PS50043">
    <property type="entry name" value="HTH_LUXR_2"/>
    <property type="match status" value="1"/>
</dbReference>
<gene>
    <name evidence="6" type="ORF">HMPREF3192_00384</name>
</gene>
<keyword evidence="7" id="KW-1185">Reference proteome</keyword>
<dbReference type="GO" id="GO:0003677">
    <property type="term" value="F:DNA binding"/>
    <property type="evidence" value="ECO:0007669"/>
    <property type="project" value="UniProtKB-KW"/>
</dbReference>
<dbReference type="CDD" id="cd06170">
    <property type="entry name" value="LuxR_C_like"/>
    <property type="match status" value="1"/>
</dbReference>
<dbReference type="Gene3D" id="1.10.10.10">
    <property type="entry name" value="Winged helix-like DNA-binding domain superfamily/Winged helix DNA-binding domain"/>
    <property type="match status" value="1"/>
</dbReference>
<keyword evidence="2" id="KW-0238">DNA-binding</keyword>
<feature type="transmembrane region" description="Helical" evidence="4">
    <location>
        <begin position="105"/>
        <end position="126"/>
    </location>
</feature>
<dbReference type="InterPro" id="IPR036388">
    <property type="entry name" value="WH-like_DNA-bd_sf"/>
</dbReference>
<dbReference type="RefSeq" id="WP_066304785.1">
    <property type="nucleotide sequence ID" value="NZ_KQ959486.1"/>
</dbReference>
<dbReference type="PATRIC" id="fig|1393034.3.peg.373"/>
<evidence type="ECO:0000256" key="1">
    <source>
        <dbReference type="ARBA" id="ARBA00023015"/>
    </source>
</evidence>
<sequence length="327" mass="37688">MHLFFFIYTLILLFICIVTASICSAAYAVSRRKRYIPQALFFIFYFIELSSIFGAEWLVQNISHIGPHNYYAVDNPIFRTLIGAAILFCFWYVILDIVDVHARHVIVVPTLVFIVCCALILNFMPYGAARQWLFYTARQVSLAACLMYAHHAYKRKDDAIMQQRITKRSRSVQILSFCIACIILEDSLVILGLPIPGKDSVFAALFLSSRNFSENAMMLYLAYSVIRPAFDILVLHFNEPPEPRDDKVETKLLAEHIKDRLPAYATNHKLSRRERQILELVMQGKSNREIATMLILAEGTIKTHLHNIMKKCNQPSREALQRDFWAS</sequence>
<accession>A0A133XWL7</accession>
<dbReference type="PRINTS" id="PR00038">
    <property type="entry name" value="HTHLUXR"/>
</dbReference>
<proteinExistence type="predicted"/>
<feature type="transmembrane region" description="Helical" evidence="4">
    <location>
        <begin position="6"/>
        <end position="27"/>
    </location>
</feature>
<keyword evidence="4" id="KW-0812">Transmembrane</keyword>
<dbReference type="PROSITE" id="PS00622">
    <property type="entry name" value="HTH_LUXR_1"/>
    <property type="match status" value="1"/>
</dbReference>
<dbReference type="PANTHER" id="PTHR44688">
    <property type="entry name" value="DNA-BINDING TRANSCRIPTIONAL ACTIVATOR DEVR_DOSR"/>
    <property type="match status" value="1"/>
</dbReference>
<feature type="domain" description="HTH luxR-type" evidence="5">
    <location>
        <begin position="263"/>
        <end position="327"/>
    </location>
</feature>
<evidence type="ECO:0000256" key="2">
    <source>
        <dbReference type="ARBA" id="ARBA00023125"/>
    </source>
</evidence>
<dbReference type="EMBL" id="LSCR01000005">
    <property type="protein sequence ID" value="KXB35303.1"/>
    <property type="molecule type" value="Genomic_DNA"/>
</dbReference>
<dbReference type="SUPFAM" id="SSF46894">
    <property type="entry name" value="C-terminal effector domain of the bipartite response regulators"/>
    <property type="match status" value="1"/>
</dbReference>
<protein>
    <submittedName>
        <fullName evidence="6">Transcriptional regulator, LuxR family</fullName>
    </submittedName>
</protein>
<evidence type="ECO:0000313" key="6">
    <source>
        <dbReference type="EMBL" id="KXB35303.1"/>
    </source>
</evidence>
<dbReference type="InterPro" id="IPR016032">
    <property type="entry name" value="Sig_transdc_resp-reg_C-effctor"/>
</dbReference>
<feature type="transmembrane region" description="Helical" evidence="4">
    <location>
        <begin position="217"/>
        <end position="237"/>
    </location>
</feature>
<feature type="transmembrane region" description="Helical" evidence="4">
    <location>
        <begin position="132"/>
        <end position="153"/>
    </location>
</feature>
<keyword evidence="1" id="KW-0805">Transcription regulation</keyword>
<dbReference type="PANTHER" id="PTHR44688:SF16">
    <property type="entry name" value="DNA-BINDING TRANSCRIPTIONAL ACTIVATOR DEVR_DOSR"/>
    <property type="match status" value="1"/>
</dbReference>
<dbReference type="InterPro" id="IPR000792">
    <property type="entry name" value="Tscrpt_reg_LuxR_C"/>
</dbReference>
<evidence type="ECO:0000256" key="3">
    <source>
        <dbReference type="ARBA" id="ARBA00023163"/>
    </source>
</evidence>
<organism evidence="6 7">
    <name type="scientific">Atopobium deltae</name>
    <dbReference type="NCBI Taxonomy" id="1393034"/>
    <lineage>
        <taxon>Bacteria</taxon>
        <taxon>Bacillati</taxon>
        <taxon>Actinomycetota</taxon>
        <taxon>Coriobacteriia</taxon>
        <taxon>Coriobacteriales</taxon>
        <taxon>Atopobiaceae</taxon>
        <taxon>Atopobium</taxon>
    </lineage>
</organism>
<reference evidence="7" key="1">
    <citation type="submission" date="2016-01" db="EMBL/GenBank/DDBJ databases">
        <authorList>
            <person name="Mitreva M."/>
            <person name="Pepin K.H."/>
            <person name="Mihindukulasuriya K.A."/>
            <person name="Fulton R."/>
            <person name="Fronick C."/>
            <person name="O'Laughlin M."/>
            <person name="Miner T."/>
            <person name="Herter B."/>
            <person name="Rosa B.A."/>
            <person name="Cordes M."/>
            <person name="Tomlinson C."/>
            <person name="Wollam A."/>
            <person name="Palsikar V.B."/>
            <person name="Mardis E.R."/>
            <person name="Wilson R.K."/>
        </authorList>
    </citation>
    <scope>NUCLEOTIDE SEQUENCE [LARGE SCALE GENOMIC DNA]</scope>
    <source>
        <strain evidence="7">DNF00019</strain>
    </source>
</reference>
<feature type="transmembrane region" description="Helical" evidence="4">
    <location>
        <begin position="39"/>
        <end position="57"/>
    </location>
</feature>